<dbReference type="EMBL" id="NHOQ01001631">
    <property type="protein sequence ID" value="PWA23290.1"/>
    <property type="molecule type" value="Genomic_DNA"/>
</dbReference>
<evidence type="ECO:0000259" key="4">
    <source>
        <dbReference type="PROSITE" id="PS51842"/>
    </source>
</evidence>
<dbReference type="PROSITE" id="PS51842">
    <property type="entry name" value="IF_ROD_2"/>
    <property type="match status" value="1"/>
</dbReference>
<keyword evidence="6" id="KW-1185">Reference proteome</keyword>
<name>A0A315VK32_GAMAF</name>
<dbReference type="PANTHER" id="PTHR23239">
    <property type="entry name" value="INTERMEDIATE FILAMENT"/>
    <property type="match status" value="1"/>
</dbReference>
<protein>
    <recommendedName>
        <fullName evidence="4">IF rod domain-containing protein</fullName>
    </recommendedName>
</protein>
<proteinExistence type="predicted"/>
<dbReference type="AlphaFoldDB" id="A0A315VK32"/>
<evidence type="ECO:0000256" key="3">
    <source>
        <dbReference type="SAM" id="Coils"/>
    </source>
</evidence>
<evidence type="ECO:0000313" key="6">
    <source>
        <dbReference type="Proteomes" id="UP000250572"/>
    </source>
</evidence>
<keyword evidence="2 3" id="KW-0175">Coiled coil</keyword>
<evidence type="ECO:0000256" key="1">
    <source>
        <dbReference type="ARBA" id="ARBA00022754"/>
    </source>
</evidence>
<evidence type="ECO:0000313" key="5">
    <source>
        <dbReference type="EMBL" id="PWA23290.1"/>
    </source>
</evidence>
<organism evidence="5 6">
    <name type="scientific">Gambusia affinis</name>
    <name type="common">Western mosquitofish</name>
    <name type="synonym">Heterandria affinis</name>
    <dbReference type="NCBI Taxonomy" id="33528"/>
    <lineage>
        <taxon>Eukaryota</taxon>
        <taxon>Metazoa</taxon>
        <taxon>Chordata</taxon>
        <taxon>Craniata</taxon>
        <taxon>Vertebrata</taxon>
        <taxon>Euteleostomi</taxon>
        <taxon>Actinopterygii</taxon>
        <taxon>Neopterygii</taxon>
        <taxon>Teleostei</taxon>
        <taxon>Neoteleostei</taxon>
        <taxon>Acanthomorphata</taxon>
        <taxon>Ovalentaria</taxon>
        <taxon>Atherinomorphae</taxon>
        <taxon>Cyprinodontiformes</taxon>
        <taxon>Poeciliidae</taxon>
        <taxon>Poeciliinae</taxon>
        <taxon>Gambusia</taxon>
    </lineage>
</organism>
<feature type="coiled-coil region" evidence="3">
    <location>
        <begin position="51"/>
        <end position="92"/>
    </location>
</feature>
<dbReference type="PANTHER" id="PTHR23239:SF367">
    <property type="entry name" value="KERATIN 15-RELATED"/>
    <property type="match status" value="1"/>
</dbReference>
<dbReference type="GO" id="GO:0005198">
    <property type="term" value="F:structural molecule activity"/>
    <property type="evidence" value="ECO:0007669"/>
    <property type="project" value="InterPro"/>
</dbReference>
<gene>
    <name evidence="5" type="ORF">CCH79_00020465</name>
</gene>
<dbReference type="STRING" id="33528.ENSGAFP00000024769"/>
<dbReference type="InterPro" id="IPR002957">
    <property type="entry name" value="Keratin_I"/>
</dbReference>
<reference evidence="5 6" key="1">
    <citation type="journal article" date="2018" name="G3 (Bethesda)">
        <title>A High-Quality Reference Genome for the Invasive Mosquitofish Gambusia affinis Using a Chicago Library.</title>
        <authorList>
            <person name="Hoffberg S.L."/>
            <person name="Troendle N.J."/>
            <person name="Glenn T.C."/>
            <person name="Mahmud O."/>
            <person name="Louha S."/>
            <person name="Chalopin D."/>
            <person name="Bennetzen J.L."/>
            <person name="Mauricio R."/>
        </authorList>
    </citation>
    <scope>NUCLEOTIDE SEQUENCE [LARGE SCALE GENOMIC DNA]</scope>
    <source>
        <strain evidence="5">NE01/NJP1002.9</strain>
        <tissue evidence="5">Muscle</tissue>
    </source>
</reference>
<dbReference type="Proteomes" id="UP000250572">
    <property type="component" value="Unassembled WGS sequence"/>
</dbReference>
<accession>A0A315VK32</accession>
<keyword evidence="1" id="KW-0403">Intermediate filament</keyword>
<evidence type="ECO:0000256" key="2">
    <source>
        <dbReference type="ARBA" id="ARBA00023054"/>
    </source>
</evidence>
<dbReference type="Gene3D" id="1.20.5.1160">
    <property type="entry name" value="Vasodilator-stimulated phosphoprotein"/>
    <property type="match status" value="1"/>
</dbReference>
<dbReference type="GO" id="GO:0005882">
    <property type="term" value="C:intermediate filament"/>
    <property type="evidence" value="ECO:0007669"/>
    <property type="project" value="UniProtKB-KW"/>
</dbReference>
<dbReference type="Pfam" id="PF00038">
    <property type="entry name" value="Filament"/>
    <property type="match status" value="1"/>
</dbReference>
<feature type="domain" description="IF rod" evidence="4">
    <location>
        <begin position="1"/>
        <end position="104"/>
    </location>
</feature>
<dbReference type="InterPro" id="IPR039008">
    <property type="entry name" value="IF_rod_dom"/>
</dbReference>
<sequence length="104" mass="11592">MKDPAASTAHIITLLHHADSRMMDSRWFGDEIMTFQFVAVSLPGGLDRADIAGLKKLLDELTLARSDLEMQIESLREELIYLKKNHEEVSRANGPAARRSQASG</sequence>
<comment type="caution">
    <text evidence="5">The sequence shown here is derived from an EMBL/GenBank/DDBJ whole genome shotgun (WGS) entry which is preliminary data.</text>
</comment>